<evidence type="ECO:0000313" key="3">
    <source>
        <dbReference type="EMBL" id="RZD17522.1"/>
    </source>
</evidence>
<evidence type="ECO:0000259" key="1">
    <source>
        <dbReference type="Pfam" id="PF13173"/>
    </source>
</evidence>
<organism evidence="3 4">
    <name type="scientific">Candidatus Acididesulfobacter diazotrophicus</name>
    <dbReference type="NCBI Taxonomy" id="2597226"/>
    <lineage>
        <taxon>Bacteria</taxon>
        <taxon>Deltaproteobacteria</taxon>
        <taxon>Candidatus Acidulodesulfobacterales</taxon>
        <taxon>Candidatus Acididesulfobacter</taxon>
    </lineage>
</organism>
<gene>
    <name evidence="3" type="ORF">EVG15_10740</name>
</gene>
<dbReference type="AlphaFoldDB" id="A0A519BJT1"/>
<accession>A0A519BJT1</accession>
<evidence type="ECO:0000313" key="4">
    <source>
        <dbReference type="Proteomes" id="UP000319296"/>
    </source>
</evidence>
<reference evidence="3 4" key="1">
    <citation type="journal article" date="2019" name="ISME J.">
        <title>Insights into ecological role of a new deltaproteobacterial order Candidatus Acidulodesulfobacterales by metagenomics and metatranscriptomics.</title>
        <authorList>
            <person name="Tan S."/>
            <person name="Liu J."/>
            <person name="Fang Y."/>
            <person name="Hedlund B.P."/>
            <person name="Lian Z.H."/>
            <person name="Huang L.Y."/>
            <person name="Li J.T."/>
            <person name="Huang L.N."/>
            <person name="Li W.J."/>
            <person name="Jiang H.C."/>
            <person name="Dong H.L."/>
            <person name="Shu W.S."/>
        </authorList>
    </citation>
    <scope>NUCLEOTIDE SEQUENCE [LARGE SCALE GENOMIC DNA]</scope>
    <source>
        <strain evidence="3">AP1</strain>
    </source>
</reference>
<dbReference type="Pfam" id="PF13635">
    <property type="entry name" value="DUF4143"/>
    <property type="match status" value="1"/>
</dbReference>
<name>A0A519BJT1_9DELT</name>
<dbReference type="SUPFAM" id="SSF52540">
    <property type="entry name" value="P-loop containing nucleoside triphosphate hydrolases"/>
    <property type="match status" value="1"/>
</dbReference>
<proteinExistence type="predicted"/>
<dbReference type="InterPro" id="IPR025420">
    <property type="entry name" value="DUF4143"/>
</dbReference>
<feature type="domain" description="DUF4143" evidence="2">
    <location>
        <begin position="185"/>
        <end position="291"/>
    </location>
</feature>
<sequence>MLQIIKERFGISDKALYISVDHPYFEVNPLYEFAEYFSKYGGELLCIDEVHKYPDWSSHIKAIYDDIPNLKIIFSGSSILQMSKQKGDLSRRAIVYQLGGLSFREYLNIAHGFAFKAHNLEEILNDHISIASKITLNIKILPLFKEYLDMGYYPFVLEGKEFYRQKLTEILNHTLETDLPFAAAIAIRQISKLKKLLYILAKSVPFIPDITELARSTDISRPTIYNYLEKLKDAKVLLLLQKVGRGYENLSKPDKLYLENTNLMGALSLVPNKGTMRETFFANQIINAYADNRFSANELIAIPKNGDFLVKGRWTFEVGGKNKKEKQISGIPDSYILADEIVIGYDKRIPLWLMGFLY</sequence>
<comment type="caution">
    <text evidence="3">The sequence shown here is derived from an EMBL/GenBank/DDBJ whole genome shotgun (WGS) entry which is preliminary data.</text>
</comment>
<evidence type="ECO:0000259" key="2">
    <source>
        <dbReference type="Pfam" id="PF13635"/>
    </source>
</evidence>
<dbReference type="InterPro" id="IPR027417">
    <property type="entry name" value="P-loop_NTPase"/>
</dbReference>
<dbReference type="PANTHER" id="PTHR42990">
    <property type="entry name" value="ATPASE"/>
    <property type="match status" value="1"/>
</dbReference>
<protein>
    <submittedName>
        <fullName evidence="3">AAA family ATPase</fullName>
    </submittedName>
</protein>
<dbReference type="EMBL" id="SGBB01000036">
    <property type="protein sequence ID" value="RZD17522.1"/>
    <property type="molecule type" value="Genomic_DNA"/>
</dbReference>
<feature type="domain" description="AAA" evidence="1">
    <location>
        <begin position="2"/>
        <end position="107"/>
    </location>
</feature>
<dbReference type="Pfam" id="PF13173">
    <property type="entry name" value="AAA_14"/>
    <property type="match status" value="1"/>
</dbReference>
<dbReference type="Proteomes" id="UP000319296">
    <property type="component" value="Unassembled WGS sequence"/>
</dbReference>
<dbReference type="InterPro" id="IPR041682">
    <property type="entry name" value="AAA_14"/>
</dbReference>
<dbReference type="PANTHER" id="PTHR42990:SF1">
    <property type="entry name" value="AAA+ ATPASE DOMAIN-CONTAINING PROTEIN"/>
    <property type="match status" value="1"/>
</dbReference>